<evidence type="ECO:0000313" key="7">
    <source>
        <dbReference type="Proteomes" id="UP000310189"/>
    </source>
</evidence>
<keyword evidence="3" id="KW-0808">Transferase</keyword>
<proteinExistence type="inferred from homology"/>
<dbReference type="Gene3D" id="3.40.50.170">
    <property type="entry name" value="Formyl transferase, N-terminal domain"/>
    <property type="match status" value="1"/>
</dbReference>
<dbReference type="Pfam" id="PF00551">
    <property type="entry name" value="Formyl_trans_N"/>
    <property type="match status" value="1"/>
</dbReference>
<evidence type="ECO:0000256" key="2">
    <source>
        <dbReference type="ARBA" id="ARBA00012254"/>
    </source>
</evidence>
<dbReference type="InterPro" id="IPR004607">
    <property type="entry name" value="GART"/>
</dbReference>
<sequence length="215" mass="23594">MVNIVVLISGSGTNLQAILDCLPHHRTSTPLPAAPALQLPESVRISGVISNKSNVYGLDRAKQCDPPIPTKVTALKTYLNRNPGSTRQDWELELSRTVNSFQPDLIVLAGFMMILSPTFLNNINAKPIINLHPALPGAFDGAHAIERAFEAYKEGKITKTGCMVHYVIPEVDRGEPIVIADVDILPTDTLDSMETRIHETEWKIIVQGVKKVLNV</sequence>
<dbReference type="AlphaFoldDB" id="A0A4T0FLC3"/>
<dbReference type="GO" id="GO:0004644">
    <property type="term" value="F:phosphoribosylglycinamide formyltransferase activity"/>
    <property type="evidence" value="ECO:0007669"/>
    <property type="project" value="UniProtKB-EC"/>
</dbReference>
<dbReference type="InterPro" id="IPR002376">
    <property type="entry name" value="Formyl_transf_N"/>
</dbReference>
<dbReference type="SUPFAM" id="SSF53328">
    <property type="entry name" value="Formyltransferase"/>
    <property type="match status" value="1"/>
</dbReference>
<comment type="caution">
    <text evidence="6">The sequence shown here is derived from an EMBL/GenBank/DDBJ whole genome shotgun (WGS) entry which is preliminary data.</text>
</comment>
<accession>A0A4T0FLC3</accession>
<evidence type="ECO:0000259" key="5">
    <source>
        <dbReference type="Pfam" id="PF00551"/>
    </source>
</evidence>
<dbReference type="NCBIfam" id="TIGR00639">
    <property type="entry name" value="PurN"/>
    <property type="match status" value="1"/>
</dbReference>
<keyword evidence="4" id="KW-0658">Purine biosynthesis</keyword>
<dbReference type="InterPro" id="IPR036477">
    <property type="entry name" value="Formyl_transf_N_sf"/>
</dbReference>
<name>A0A4T0FLC3_9BASI</name>
<feature type="domain" description="Formyl transferase N-terminal" evidence="5">
    <location>
        <begin position="3"/>
        <end position="207"/>
    </location>
</feature>
<keyword evidence="7" id="KW-1185">Reference proteome</keyword>
<dbReference type="GO" id="GO:0005737">
    <property type="term" value="C:cytoplasm"/>
    <property type="evidence" value="ECO:0007669"/>
    <property type="project" value="TreeGrafter"/>
</dbReference>
<dbReference type="EMBL" id="SPNW01000030">
    <property type="protein sequence ID" value="TIA89109.1"/>
    <property type="molecule type" value="Genomic_DNA"/>
</dbReference>
<dbReference type="CDD" id="cd08645">
    <property type="entry name" value="FMT_core_GART"/>
    <property type="match status" value="1"/>
</dbReference>
<protein>
    <recommendedName>
        <fullName evidence="2">phosphoribosylglycinamide formyltransferase 1</fullName>
        <ecNumber evidence="2">2.1.2.2</ecNumber>
    </recommendedName>
</protein>
<evidence type="ECO:0000313" key="6">
    <source>
        <dbReference type="EMBL" id="TIA89109.1"/>
    </source>
</evidence>
<evidence type="ECO:0000256" key="3">
    <source>
        <dbReference type="ARBA" id="ARBA00022679"/>
    </source>
</evidence>
<organism evidence="6 7">
    <name type="scientific">Wallemia hederae</name>
    <dbReference type="NCBI Taxonomy" id="1540922"/>
    <lineage>
        <taxon>Eukaryota</taxon>
        <taxon>Fungi</taxon>
        <taxon>Dikarya</taxon>
        <taxon>Basidiomycota</taxon>
        <taxon>Wallemiomycotina</taxon>
        <taxon>Wallemiomycetes</taxon>
        <taxon>Wallemiales</taxon>
        <taxon>Wallemiaceae</taxon>
        <taxon>Wallemia</taxon>
    </lineage>
</organism>
<dbReference type="PANTHER" id="PTHR43369:SF2">
    <property type="entry name" value="PHOSPHORIBOSYLGLYCINAMIDE FORMYLTRANSFERASE"/>
    <property type="match status" value="1"/>
</dbReference>
<comment type="pathway">
    <text evidence="1">Purine metabolism; IMP biosynthesis via de novo pathway; N(2)-formyl-N(1)-(5-phospho-D-ribosyl)glycinamide from N(1)-(5-phospho-D-ribosyl)glycinamide (10-formyl THF route): step 1/1.</text>
</comment>
<dbReference type="GO" id="GO:0006189">
    <property type="term" value="P:'de novo' IMP biosynthetic process"/>
    <property type="evidence" value="ECO:0007669"/>
    <property type="project" value="InterPro"/>
</dbReference>
<dbReference type="EC" id="2.1.2.2" evidence="2"/>
<reference evidence="6 7" key="1">
    <citation type="submission" date="2019-03" db="EMBL/GenBank/DDBJ databases">
        <title>Sequencing 23 genomes of Wallemia ichthyophaga.</title>
        <authorList>
            <person name="Gostincar C."/>
        </authorList>
    </citation>
    <scope>NUCLEOTIDE SEQUENCE [LARGE SCALE GENOMIC DNA]</scope>
    <source>
        <strain evidence="6 7">EXF-5753</strain>
    </source>
</reference>
<dbReference type="PANTHER" id="PTHR43369">
    <property type="entry name" value="PHOSPHORIBOSYLGLYCINAMIDE FORMYLTRANSFERASE"/>
    <property type="match status" value="1"/>
</dbReference>
<evidence type="ECO:0000256" key="4">
    <source>
        <dbReference type="ARBA" id="ARBA00022755"/>
    </source>
</evidence>
<gene>
    <name evidence="6" type="ORF">E3P99_02221</name>
</gene>
<dbReference type="OrthoDB" id="5575075at2759"/>
<dbReference type="Proteomes" id="UP000310189">
    <property type="component" value="Unassembled WGS sequence"/>
</dbReference>
<dbReference type="HAMAP" id="MF_01930">
    <property type="entry name" value="PurN"/>
    <property type="match status" value="1"/>
</dbReference>
<evidence type="ECO:0000256" key="1">
    <source>
        <dbReference type="ARBA" id="ARBA00005054"/>
    </source>
</evidence>